<reference evidence="2 3" key="1">
    <citation type="journal article" date="2023" name="Plants (Basel)">
        <title>Bridging the Gap: Combining Genomics and Transcriptomics Approaches to Understand Stylosanthes scabra, an Orphan Legume from the Brazilian Caatinga.</title>
        <authorList>
            <person name="Ferreira-Neto J.R.C."/>
            <person name="da Silva M.D."/>
            <person name="Binneck E."/>
            <person name="de Melo N.F."/>
            <person name="da Silva R.H."/>
            <person name="de Melo A.L.T.M."/>
            <person name="Pandolfi V."/>
            <person name="Bustamante F.O."/>
            <person name="Brasileiro-Vidal A.C."/>
            <person name="Benko-Iseppon A.M."/>
        </authorList>
    </citation>
    <scope>NUCLEOTIDE SEQUENCE [LARGE SCALE GENOMIC DNA]</scope>
    <source>
        <tissue evidence="2">Leaves</tissue>
    </source>
</reference>
<dbReference type="Proteomes" id="UP001341840">
    <property type="component" value="Unassembled WGS sequence"/>
</dbReference>
<protein>
    <submittedName>
        <fullName evidence="2">Uncharacterized protein</fullName>
    </submittedName>
</protein>
<dbReference type="EMBL" id="JASCZI010091431">
    <property type="protein sequence ID" value="MED6150285.1"/>
    <property type="molecule type" value="Genomic_DNA"/>
</dbReference>
<feature type="region of interest" description="Disordered" evidence="1">
    <location>
        <begin position="45"/>
        <end position="65"/>
    </location>
</feature>
<organism evidence="2 3">
    <name type="scientific">Stylosanthes scabra</name>
    <dbReference type="NCBI Taxonomy" id="79078"/>
    <lineage>
        <taxon>Eukaryota</taxon>
        <taxon>Viridiplantae</taxon>
        <taxon>Streptophyta</taxon>
        <taxon>Embryophyta</taxon>
        <taxon>Tracheophyta</taxon>
        <taxon>Spermatophyta</taxon>
        <taxon>Magnoliopsida</taxon>
        <taxon>eudicotyledons</taxon>
        <taxon>Gunneridae</taxon>
        <taxon>Pentapetalae</taxon>
        <taxon>rosids</taxon>
        <taxon>fabids</taxon>
        <taxon>Fabales</taxon>
        <taxon>Fabaceae</taxon>
        <taxon>Papilionoideae</taxon>
        <taxon>50 kb inversion clade</taxon>
        <taxon>dalbergioids sensu lato</taxon>
        <taxon>Dalbergieae</taxon>
        <taxon>Pterocarpus clade</taxon>
        <taxon>Stylosanthes</taxon>
    </lineage>
</organism>
<feature type="compositionally biased region" description="Basic and acidic residues" evidence="1">
    <location>
        <begin position="53"/>
        <end position="65"/>
    </location>
</feature>
<feature type="non-terminal residue" evidence="2">
    <location>
        <position position="127"/>
    </location>
</feature>
<evidence type="ECO:0000256" key="1">
    <source>
        <dbReference type="SAM" id="MobiDB-lite"/>
    </source>
</evidence>
<accession>A0ABU6TN98</accession>
<gene>
    <name evidence="2" type="ORF">PIB30_070959</name>
</gene>
<proteinExistence type="predicted"/>
<evidence type="ECO:0000313" key="2">
    <source>
        <dbReference type="EMBL" id="MED6150285.1"/>
    </source>
</evidence>
<comment type="caution">
    <text evidence="2">The sequence shown here is derived from an EMBL/GenBank/DDBJ whole genome shotgun (WGS) entry which is preliminary data.</text>
</comment>
<sequence>MRRRWNQDRRRRREKEALAVVASIRREQKTQSREHDDAKLEASFVSRRRSGGRRPEAEAARRDLRPATCVGGHRRFQHMSKDTEKGAMSSKGLVFLAFLASEAKRTCKFGVVLLAQWVKSLAQIIAP</sequence>
<evidence type="ECO:0000313" key="3">
    <source>
        <dbReference type="Proteomes" id="UP001341840"/>
    </source>
</evidence>
<name>A0ABU6TN98_9FABA</name>
<keyword evidence="3" id="KW-1185">Reference proteome</keyword>